<protein>
    <submittedName>
        <fullName evidence="2">Uncharacterized protein</fullName>
    </submittedName>
</protein>
<reference evidence="2 3" key="1">
    <citation type="submission" date="2023-01" db="EMBL/GenBank/DDBJ databases">
        <title>Analysis of 21 Apiospora genomes using comparative genomics revels a genus with tremendous synthesis potential of carbohydrate active enzymes and secondary metabolites.</title>
        <authorList>
            <person name="Sorensen T."/>
        </authorList>
    </citation>
    <scope>NUCLEOTIDE SEQUENCE [LARGE SCALE GENOMIC DNA]</scope>
    <source>
        <strain evidence="2 3">CBS 20057</strain>
    </source>
</reference>
<evidence type="ECO:0000313" key="2">
    <source>
        <dbReference type="EMBL" id="KAK8002168.1"/>
    </source>
</evidence>
<dbReference type="Proteomes" id="UP001396898">
    <property type="component" value="Unassembled WGS sequence"/>
</dbReference>
<feature type="compositionally biased region" description="Basic residues" evidence="1">
    <location>
        <begin position="59"/>
        <end position="75"/>
    </location>
</feature>
<feature type="compositionally biased region" description="Basic and acidic residues" evidence="1">
    <location>
        <begin position="8"/>
        <end position="20"/>
    </location>
</feature>
<evidence type="ECO:0000256" key="1">
    <source>
        <dbReference type="SAM" id="MobiDB-lite"/>
    </source>
</evidence>
<feature type="region of interest" description="Disordered" evidence="1">
    <location>
        <begin position="120"/>
        <end position="161"/>
    </location>
</feature>
<accession>A0ABR1R8V8</accession>
<keyword evidence="3" id="KW-1185">Reference proteome</keyword>
<organism evidence="2 3">
    <name type="scientific">Apiospora marii</name>
    <dbReference type="NCBI Taxonomy" id="335849"/>
    <lineage>
        <taxon>Eukaryota</taxon>
        <taxon>Fungi</taxon>
        <taxon>Dikarya</taxon>
        <taxon>Ascomycota</taxon>
        <taxon>Pezizomycotina</taxon>
        <taxon>Sordariomycetes</taxon>
        <taxon>Xylariomycetidae</taxon>
        <taxon>Amphisphaeriales</taxon>
        <taxon>Apiosporaceae</taxon>
        <taxon>Apiospora</taxon>
    </lineage>
</organism>
<feature type="region of interest" description="Disordered" evidence="1">
    <location>
        <begin position="1"/>
        <end position="83"/>
    </location>
</feature>
<evidence type="ECO:0000313" key="3">
    <source>
        <dbReference type="Proteomes" id="UP001396898"/>
    </source>
</evidence>
<comment type="caution">
    <text evidence="2">The sequence shown here is derived from an EMBL/GenBank/DDBJ whole genome shotgun (WGS) entry which is preliminary data.</text>
</comment>
<name>A0ABR1R8V8_9PEZI</name>
<feature type="compositionally biased region" description="Low complexity" evidence="1">
    <location>
        <begin position="152"/>
        <end position="161"/>
    </location>
</feature>
<gene>
    <name evidence="2" type="ORF">PG991_014390</name>
</gene>
<feature type="compositionally biased region" description="Basic residues" evidence="1">
    <location>
        <begin position="137"/>
        <end position="147"/>
    </location>
</feature>
<dbReference type="EMBL" id="JAQQWI010000018">
    <property type="protein sequence ID" value="KAK8002168.1"/>
    <property type="molecule type" value="Genomic_DNA"/>
</dbReference>
<sequence>MELSLSGEENKKAEELENARALRNQRFSSPREAARAWPTGQINGYPRTRTRPLSGCCVSRRRRRRSSSSSRRRRRSQPEPSMAWIATSFSVSCSLMPPRCLVAADGFIPWTRLLPISAASTSLPTRGEAVKEAEKKEKKKARKRRRKEKLEQQQQQEQKEE</sequence>
<proteinExistence type="predicted"/>